<accession>A0ABW1T8K6</accession>
<feature type="transmembrane region" description="Helical" evidence="1">
    <location>
        <begin position="94"/>
        <end position="120"/>
    </location>
</feature>
<evidence type="ECO:0000313" key="2">
    <source>
        <dbReference type="EMBL" id="MFC6254104.1"/>
    </source>
</evidence>
<dbReference type="Proteomes" id="UP001596190">
    <property type="component" value="Unassembled WGS sequence"/>
</dbReference>
<keyword evidence="1" id="KW-0472">Membrane</keyword>
<dbReference type="EMBL" id="JBHSSA010000046">
    <property type="protein sequence ID" value="MFC6254104.1"/>
    <property type="molecule type" value="Genomic_DNA"/>
</dbReference>
<evidence type="ECO:0000256" key="1">
    <source>
        <dbReference type="SAM" id="Phobius"/>
    </source>
</evidence>
<evidence type="ECO:0000313" key="3">
    <source>
        <dbReference type="Proteomes" id="UP001596190"/>
    </source>
</evidence>
<organism evidence="2 3">
    <name type="scientific">Secundilactobacillus hailunensis</name>
    <dbReference type="NCBI Taxonomy" id="2559923"/>
    <lineage>
        <taxon>Bacteria</taxon>
        <taxon>Bacillati</taxon>
        <taxon>Bacillota</taxon>
        <taxon>Bacilli</taxon>
        <taxon>Lactobacillales</taxon>
        <taxon>Lactobacillaceae</taxon>
        <taxon>Secundilactobacillus</taxon>
    </lineage>
</organism>
<dbReference type="RefSeq" id="WP_137631002.1">
    <property type="nucleotide sequence ID" value="NZ_BJDO01000019.1"/>
</dbReference>
<feature type="transmembrane region" description="Helical" evidence="1">
    <location>
        <begin position="12"/>
        <end position="35"/>
    </location>
</feature>
<keyword evidence="1" id="KW-0812">Transmembrane</keyword>
<keyword evidence="1" id="KW-1133">Transmembrane helix</keyword>
<comment type="caution">
    <text evidence="2">The sequence shown here is derived from an EMBL/GenBank/DDBJ whole genome shotgun (WGS) entry which is preliminary data.</text>
</comment>
<sequence length="126" mass="14073">MKQQSSVQLVGWIVWWLENVLIIGGMIVMGITRLFTVNLTGTMIGGGMMMGPNHWMVGLGMLAGIAVLIWKIILQVVAYYGIQRLNDVENLTWPIVLIVLGFLGASAYLIPGIWGIIVYYQQNNHR</sequence>
<name>A0ABW1T8K6_9LACO</name>
<feature type="transmembrane region" description="Helical" evidence="1">
    <location>
        <begin position="56"/>
        <end position="82"/>
    </location>
</feature>
<gene>
    <name evidence="2" type="ORF">ACFP1H_05840</name>
</gene>
<reference evidence="3" key="1">
    <citation type="journal article" date="2019" name="Int. J. Syst. Evol. Microbiol.">
        <title>The Global Catalogue of Microorganisms (GCM) 10K type strain sequencing project: providing services to taxonomists for standard genome sequencing and annotation.</title>
        <authorList>
            <consortium name="The Broad Institute Genomics Platform"/>
            <consortium name="The Broad Institute Genome Sequencing Center for Infectious Disease"/>
            <person name="Wu L."/>
            <person name="Ma J."/>
        </authorList>
    </citation>
    <scope>NUCLEOTIDE SEQUENCE [LARGE SCALE GENOMIC DNA]</scope>
    <source>
        <strain evidence="3">CCM 8950</strain>
    </source>
</reference>
<proteinExistence type="predicted"/>
<protein>
    <submittedName>
        <fullName evidence="2">Uncharacterized protein</fullName>
    </submittedName>
</protein>
<keyword evidence="3" id="KW-1185">Reference proteome</keyword>